<dbReference type="PIRSF" id="PIRSF021497">
    <property type="entry name" value="Sulphotransferase_Stf0"/>
    <property type="match status" value="1"/>
</dbReference>
<accession>Q0ALP8</accession>
<name>Q0ALP8_MARMM</name>
<dbReference type="InterPro" id="IPR024628">
    <property type="entry name" value="Sulfotransferase_Stf0_dom"/>
</dbReference>
<dbReference type="AlphaFoldDB" id="Q0ALP8"/>
<dbReference type="InterPro" id="IPR015124">
    <property type="entry name" value="Stf0"/>
</dbReference>
<keyword evidence="3" id="KW-1185">Reference proteome</keyword>
<dbReference type="Proteomes" id="UP000001964">
    <property type="component" value="Chromosome"/>
</dbReference>
<dbReference type="InterPro" id="IPR027417">
    <property type="entry name" value="P-loop_NTPase"/>
</dbReference>
<evidence type="ECO:0000313" key="3">
    <source>
        <dbReference type="Proteomes" id="UP000001964"/>
    </source>
</evidence>
<proteinExistence type="predicted"/>
<dbReference type="EMBL" id="CP000449">
    <property type="protein sequence ID" value="ABI66795.1"/>
    <property type="molecule type" value="Genomic_DNA"/>
</dbReference>
<gene>
    <name evidence="2" type="ordered locus">Mmar10_2509</name>
</gene>
<feature type="domain" description="Sulphotransferase Stf0" evidence="1">
    <location>
        <begin position="111"/>
        <end position="237"/>
    </location>
</feature>
<organism evidence="2 3">
    <name type="scientific">Maricaulis maris (strain MCS10)</name>
    <name type="common">Caulobacter maris</name>
    <dbReference type="NCBI Taxonomy" id="394221"/>
    <lineage>
        <taxon>Bacteria</taxon>
        <taxon>Pseudomonadati</taxon>
        <taxon>Pseudomonadota</taxon>
        <taxon>Alphaproteobacteria</taxon>
        <taxon>Maricaulales</taxon>
        <taxon>Maricaulaceae</taxon>
        <taxon>Maricaulis</taxon>
    </lineage>
</organism>
<dbReference type="HOGENOM" id="CLU_1068763_0_0_5"/>
<protein>
    <recommendedName>
        <fullName evidence="1">Sulphotransferase Stf0 domain-containing protein</fullName>
    </recommendedName>
</protein>
<dbReference type="GO" id="GO:0016740">
    <property type="term" value="F:transferase activity"/>
    <property type="evidence" value="ECO:0007669"/>
    <property type="project" value="InterPro"/>
</dbReference>
<dbReference type="Gene3D" id="3.40.50.300">
    <property type="entry name" value="P-loop containing nucleotide triphosphate hydrolases"/>
    <property type="match status" value="1"/>
</dbReference>
<dbReference type="eggNOG" id="COG4424">
    <property type="taxonomic scope" value="Bacteria"/>
</dbReference>
<feature type="domain" description="Sulphotransferase Stf0" evidence="1">
    <location>
        <begin position="19"/>
        <end position="65"/>
    </location>
</feature>
<dbReference type="Pfam" id="PF09037">
    <property type="entry name" value="Sulphotransf"/>
    <property type="match status" value="2"/>
</dbReference>
<evidence type="ECO:0000259" key="1">
    <source>
        <dbReference type="Pfam" id="PF09037"/>
    </source>
</evidence>
<dbReference type="SUPFAM" id="SSF52540">
    <property type="entry name" value="P-loop containing nucleoside triphosphate hydrolases"/>
    <property type="match status" value="1"/>
</dbReference>
<reference evidence="2 3" key="1">
    <citation type="submission" date="2006-08" db="EMBL/GenBank/DDBJ databases">
        <title>Complete sequence of Maricaulis maris MCS10.</title>
        <authorList>
            <consortium name="US DOE Joint Genome Institute"/>
            <person name="Copeland A."/>
            <person name="Lucas S."/>
            <person name="Lapidus A."/>
            <person name="Barry K."/>
            <person name="Detter J.C."/>
            <person name="Glavina del Rio T."/>
            <person name="Hammon N."/>
            <person name="Israni S."/>
            <person name="Dalin E."/>
            <person name="Tice H."/>
            <person name="Pitluck S."/>
            <person name="Saunders E."/>
            <person name="Brettin T."/>
            <person name="Bruce D."/>
            <person name="Han C."/>
            <person name="Tapia R."/>
            <person name="Gilna P."/>
            <person name="Schmutz J."/>
            <person name="Larimer F."/>
            <person name="Land M."/>
            <person name="Hauser L."/>
            <person name="Kyrpides N."/>
            <person name="Mikhailova N."/>
            <person name="Viollier P."/>
            <person name="Stephens C."/>
            <person name="Richardson P."/>
        </authorList>
    </citation>
    <scope>NUCLEOTIDE SEQUENCE [LARGE SCALE GENOMIC DNA]</scope>
    <source>
        <strain evidence="2 3">MCS10</strain>
    </source>
</reference>
<dbReference type="KEGG" id="mmr:Mmar10_2509"/>
<evidence type="ECO:0000313" key="2">
    <source>
        <dbReference type="EMBL" id="ABI66795.1"/>
    </source>
</evidence>
<sequence length="260" mass="29799">MDLTGDPLNLEGQELGRQYAICLVPRSGSTFLAHLLKNTGRFGFPNEWMAVALAEGEARETGSPDWDTLFRRVMARYASDNGVSGIELALAHLTWGRQATGRPDILDPGWTYFYLRRRNIVRQAISMHVAHQSGVLHSFQMTDDARKVRDAVLYDTPAIRSWIKFLQDEELKWEREFGRMGIEPIRLYYEDITARPERAVRLFSNVLGLPETPTIKTSTIERIGTSRTDDWEARYRDEDAQYLSALPLHRPFVHTPVSMS</sequence>